<gene>
    <name evidence="3" type="ORF">AXF17_02800</name>
</gene>
<dbReference type="OrthoDB" id="9760715at2"/>
<dbReference type="InterPro" id="IPR007527">
    <property type="entry name" value="Znf_SWIM"/>
</dbReference>
<dbReference type="EMBL" id="CP016199">
    <property type="protein sequence ID" value="ASS37494.1"/>
    <property type="molecule type" value="Genomic_DNA"/>
</dbReference>
<dbReference type="Pfam" id="PF04434">
    <property type="entry name" value="SWIM"/>
    <property type="match status" value="1"/>
</dbReference>
<sequence>MSILTVASGKSIWRGYEYYLDKKVICYNEVDNLIYDGKISGSGNHVYDVHLDINHLRKTTCNCPHAFGKRIICKHAIALYFTIFPDEAKDYYNQVVAYEEEEAKRQEEAETKLDEYINSLTKEELRNVVYELLYDSPAWVQDRFIQEHVDW</sequence>
<evidence type="ECO:0000259" key="2">
    <source>
        <dbReference type="PROSITE" id="PS50966"/>
    </source>
</evidence>
<evidence type="ECO:0000313" key="3">
    <source>
        <dbReference type="EMBL" id="ASS37494.1"/>
    </source>
</evidence>
<reference evidence="4" key="1">
    <citation type="submission" date="2016-05" db="EMBL/GenBank/DDBJ databases">
        <authorList>
            <person name="Holder M.E."/>
            <person name="Ajami N.J."/>
            <person name="Petrosino J.F."/>
        </authorList>
    </citation>
    <scope>NUCLEOTIDE SEQUENCE [LARGE SCALE GENOMIC DNA]</scope>
    <source>
        <strain evidence="4">ATCC 700696</strain>
    </source>
</reference>
<name>A0A223AR91_9FIRM</name>
<feature type="domain" description="SWIM-type" evidence="2">
    <location>
        <begin position="47"/>
        <end position="84"/>
    </location>
</feature>
<keyword evidence="4" id="KW-1185">Reference proteome</keyword>
<dbReference type="RefSeq" id="WP_157682542.1">
    <property type="nucleotide sequence ID" value="NZ_CP016199.1"/>
</dbReference>
<dbReference type="PROSITE" id="PS50966">
    <property type="entry name" value="ZF_SWIM"/>
    <property type="match status" value="1"/>
</dbReference>
<dbReference type="GO" id="GO:0008270">
    <property type="term" value="F:zinc ion binding"/>
    <property type="evidence" value="ECO:0007669"/>
    <property type="project" value="UniProtKB-KW"/>
</dbReference>
<evidence type="ECO:0000256" key="1">
    <source>
        <dbReference type="PROSITE-ProRule" id="PRU00325"/>
    </source>
</evidence>
<protein>
    <recommendedName>
        <fullName evidence="2">SWIM-type domain-containing protein</fullName>
    </recommendedName>
</protein>
<keyword evidence="1" id="KW-0862">Zinc</keyword>
<accession>A0A223AR91</accession>
<dbReference type="Proteomes" id="UP000214689">
    <property type="component" value="Chromosome"/>
</dbReference>
<proteinExistence type="predicted"/>
<dbReference type="AlphaFoldDB" id="A0A223AR91"/>
<keyword evidence="1" id="KW-0479">Metal-binding</keyword>
<keyword evidence="1" id="KW-0863">Zinc-finger</keyword>
<evidence type="ECO:0000313" key="4">
    <source>
        <dbReference type="Proteomes" id="UP000214689"/>
    </source>
</evidence>
<organism evidence="3 4">
    <name type="scientific">Mogibacterium pumilum</name>
    <dbReference type="NCBI Taxonomy" id="86332"/>
    <lineage>
        <taxon>Bacteria</taxon>
        <taxon>Bacillati</taxon>
        <taxon>Bacillota</taxon>
        <taxon>Clostridia</taxon>
        <taxon>Peptostreptococcales</taxon>
        <taxon>Anaerovoracaceae</taxon>
        <taxon>Mogibacterium</taxon>
    </lineage>
</organism>